<dbReference type="GO" id="GO:0048038">
    <property type="term" value="F:quinone binding"/>
    <property type="evidence" value="ECO:0007669"/>
    <property type="project" value="UniProtKB-KW"/>
</dbReference>
<dbReference type="OrthoDB" id="9803734at2"/>
<dbReference type="GO" id="GO:0009060">
    <property type="term" value="P:aerobic respiration"/>
    <property type="evidence" value="ECO:0007669"/>
    <property type="project" value="TreeGrafter"/>
</dbReference>
<comment type="subunit">
    <text evidence="5">NDH-1 is composed of 14 different subunits. Subunits NuoA, H, J, K, L, M, N constitute the membrane sector of the complex.</text>
</comment>
<feature type="transmembrane region" description="Helical" evidence="5">
    <location>
        <begin position="148"/>
        <end position="166"/>
    </location>
</feature>
<gene>
    <name evidence="5" type="primary">nuoH</name>
    <name evidence="7" type="ORF">SAMN05444392_105170</name>
</gene>
<feature type="transmembrane region" description="Helical" evidence="5">
    <location>
        <begin position="178"/>
        <end position="197"/>
    </location>
</feature>
<dbReference type="GO" id="GO:0016655">
    <property type="term" value="F:oxidoreductase activity, acting on NAD(P)H, quinone or similar compound as acceptor"/>
    <property type="evidence" value="ECO:0007669"/>
    <property type="project" value="UniProtKB-UniRule"/>
</dbReference>
<dbReference type="InterPro" id="IPR018086">
    <property type="entry name" value="NADH_UbQ_OxRdtase_su1_CS"/>
</dbReference>
<dbReference type="NCBIfam" id="NF004741">
    <property type="entry name" value="PRK06076.1-2"/>
    <property type="match status" value="1"/>
</dbReference>
<keyword evidence="5 6" id="KW-0520">NAD</keyword>
<keyword evidence="5" id="KW-1003">Cell membrane</keyword>
<evidence type="ECO:0000256" key="2">
    <source>
        <dbReference type="ARBA" id="ARBA00022692"/>
    </source>
</evidence>
<evidence type="ECO:0000256" key="1">
    <source>
        <dbReference type="ARBA" id="ARBA00004141"/>
    </source>
</evidence>
<dbReference type="AlphaFoldDB" id="A0A1M4XTU1"/>
<keyword evidence="5" id="KW-0874">Quinone</keyword>
<comment type="catalytic activity">
    <reaction evidence="5">
        <text>a quinone + NADH + 5 H(+)(in) = a quinol + NAD(+) + 4 H(+)(out)</text>
        <dbReference type="Rhea" id="RHEA:57888"/>
        <dbReference type="ChEBI" id="CHEBI:15378"/>
        <dbReference type="ChEBI" id="CHEBI:24646"/>
        <dbReference type="ChEBI" id="CHEBI:57540"/>
        <dbReference type="ChEBI" id="CHEBI:57945"/>
        <dbReference type="ChEBI" id="CHEBI:132124"/>
    </reaction>
</comment>
<feature type="transmembrane region" description="Helical" evidence="5">
    <location>
        <begin position="234"/>
        <end position="252"/>
    </location>
</feature>
<reference evidence="7 8" key="1">
    <citation type="submission" date="2016-11" db="EMBL/GenBank/DDBJ databases">
        <authorList>
            <person name="Jaros S."/>
            <person name="Januszkiewicz K."/>
            <person name="Wedrychowicz H."/>
        </authorList>
    </citation>
    <scope>NUCLEOTIDE SEQUENCE [LARGE SCALE GENOMIC DNA]</scope>
    <source>
        <strain evidence="7 8">DSM 44666</strain>
    </source>
</reference>
<comment type="similarity">
    <text evidence="5 6">Belongs to the complex I subunit 1 family.</text>
</comment>
<feature type="transmembrane region" description="Helical" evidence="5">
    <location>
        <begin position="108"/>
        <end position="127"/>
    </location>
</feature>
<comment type="subcellular location">
    <subcellularLocation>
        <location evidence="5 6">Cell membrane</location>
        <topology evidence="5 6">Multi-pass membrane protein</topology>
    </subcellularLocation>
    <subcellularLocation>
        <location evidence="1">Membrane</location>
        <topology evidence="1">Multi-pass membrane protein</topology>
    </subcellularLocation>
</comment>
<name>A0A1M4XTU1_9BACL</name>
<organism evidence="7 8">
    <name type="scientific">Seinonella peptonophila</name>
    <dbReference type="NCBI Taxonomy" id="112248"/>
    <lineage>
        <taxon>Bacteria</taxon>
        <taxon>Bacillati</taxon>
        <taxon>Bacillota</taxon>
        <taxon>Bacilli</taxon>
        <taxon>Bacillales</taxon>
        <taxon>Thermoactinomycetaceae</taxon>
        <taxon>Seinonella</taxon>
    </lineage>
</organism>
<evidence type="ECO:0000256" key="5">
    <source>
        <dbReference type="HAMAP-Rule" id="MF_01350"/>
    </source>
</evidence>
<dbReference type="GO" id="GO:0003954">
    <property type="term" value="F:NADH dehydrogenase activity"/>
    <property type="evidence" value="ECO:0007669"/>
    <property type="project" value="TreeGrafter"/>
</dbReference>
<protein>
    <recommendedName>
        <fullName evidence="5">NADH-quinone oxidoreductase subunit H</fullName>
        <ecNumber evidence="5">7.1.1.-</ecNumber>
    </recommendedName>
    <alternativeName>
        <fullName evidence="5">NADH dehydrogenase I subunit H</fullName>
    </alternativeName>
    <alternativeName>
        <fullName evidence="5">NDH-1 subunit H</fullName>
    </alternativeName>
</protein>
<feature type="transmembrane region" description="Helical" evidence="5">
    <location>
        <begin position="296"/>
        <end position="315"/>
    </location>
</feature>
<proteinExistence type="inferred from homology"/>
<dbReference type="STRING" id="112248.SAMN05444392_105170"/>
<evidence type="ECO:0000256" key="4">
    <source>
        <dbReference type="ARBA" id="ARBA00023136"/>
    </source>
</evidence>
<dbReference type="PANTHER" id="PTHR11432">
    <property type="entry name" value="NADH DEHYDROGENASE SUBUNIT 1"/>
    <property type="match status" value="1"/>
</dbReference>
<dbReference type="Pfam" id="PF00146">
    <property type="entry name" value="NADHdh"/>
    <property type="match status" value="1"/>
</dbReference>
<sequence>MDWLFYIIGPILLLGIMLGFVTYAILFERKVIGWIQNRPGPNQVGPWGVFQTVADIFKLLTKEDIVPERADQTLFKIAPIITFVPAFLVLAVIPFTDRIRFADLAVGLLYYMAISSITTMGILVGSWSGNNKYALLGGMRSAAQMISYEIPLVMSVIGVVMSAHTLNLTKIVAAQNEVWFIFPQLIGFVVFLIASIAELNRTPFDLPEAESELVAGYHVEYTGFRFAFFMLTEYAYIFAMASLTTILFLGGWQAPFGWTFLPPLIWFILKFAVIVFLLFWLRGTLPRLRTDQLMEFAWKVLLPLALFNIFLTAVLKEVPWIQTFYR</sequence>
<dbReference type="InterPro" id="IPR001694">
    <property type="entry name" value="NADH_UbQ_OxRdtase_su1/FPO"/>
</dbReference>
<keyword evidence="8" id="KW-1185">Reference proteome</keyword>
<feature type="transmembrane region" description="Helical" evidence="5">
    <location>
        <begin position="6"/>
        <end position="26"/>
    </location>
</feature>
<keyword evidence="3 5" id="KW-1133">Transmembrane helix</keyword>
<keyword evidence="5" id="KW-1278">Translocase</keyword>
<dbReference type="PANTHER" id="PTHR11432:SF3">
    <property type="entry name" value="NADH-UBIQUINONE OXIDOREDUCTASE CHAIN 1"/>
    <property type="match status" value="1"/>
</dbReference>
<dbReference type="EMBL" id="FQVL01000005">
    <property type="protein sequence ID" value="SHE96683.1"/>
    <property type="molecule type" value="Genomic_DNA"/>
</dbReference>
<accession>A0A1M4XTU1</accession>
<dbReference type="EC" id="7.1.1.-" evidence="5"/>
<feature type="transmembrane region" description="Helical" evidence="5">
    <location>
        <begin position="264"/>
        <end position="284"/>
    </location>
</feature>
<dbReference type="HAMAP" id="MF_01350">
    <property type="entry name" value="NDH1_NuoH"/>
    <property type="match status" value="1"/>
</dbReference>
<comment type="function">
    <text evidence="5">NDH-1 shuttles electrons from NADH, via FMN and iron-sulfur (Fe-S) centers, to quinones in the respiratory chain. The immediate electron acceptor for the enzyme in this species is believed to be ubiquinone. Couples the redox reaction to proton translocation (for every two electrons transferred, four hydrogen ions are translocated across the cytoplasmic membrane), and thus conserves the redox energy in a proton gradient. This subunit may bind ubiquinone.</text>
</comment>
<dbReference type="PROSITE" id="PS00668">
    <property type="entry name" value="COMPLEX1_ND1_2"/>
    <property type="match status" value="1"/>
</dbReference>
<dbReference type="PROSITE" id="PS00667">
    <property type="entry name" value="COMPLEX1_ND1_1"/>
    <property type="match status" value="1"/>
</dbReference>
<evidence type="ECO:0000256" key="6">
    <source>
        <dbReference type="RuleBase" id="RU000471"/>
    </source>
</evidence>
<evidence type="ECO:0000313" key="8">
    <source>
        <dbReference type="Proteomes" id="UP000184476"/>
    </source>
</evidence>
<evidence type="ECO:0000256" key="3">
    <source>
        <dbReference type="ARBA" id="ARBA00022989"/>
    </source>
</evidence>
<keyword evidence="4 5" id="KW-0472">Membrane</keyword>
<dbReference type="Proteomes" id="UP000184476">
    <property type="component" value="Unassembled WGS sequence"/>
</dbReference>
<keyword evidence="5" id="KW-0830">Ubiquinone</keyword>
<feature type="transmembrane region" description="Helical" evidence="5">
    <location>
        <begin position="77"/>
        <end position="96"/>
    </location>
</feature>
<dbReference type="GO" id="GO:0005886">
    <property type="term" value="C:plasma membrane"/>
    <property type="evidence" value="ECO:0007669"/>
    <property type="project" value="UniProtKB-SubCell"/>
</dbReference>
<evidence type="ECO:0000313" key="7">
    <source>
        <dbReference type="EMBL" id="SHE96683.1"/>
    </source>
</evidence>
<keyword evidence="2 5" id="KW-0812">Transmembrane</keyword>
<dbReference type="RefSeq" id="WP_073154778.1">
    <property type="nucleotide sequence ID" value="NZ_FQVL01000005.1"/>
</dbReference>